<dbReference type="EMBL" id="AZNH01000028">
    <property type="protein sequence ID" value="KID85632.1"/>
    <property type="molecule type" value="Genomic_DNA"/>
</dbReference>
<feature type="transmembrane region" description="Helical" evidence="2">
    <location>
        <begin position="107"/>
        <end position="136"/>
    </location>
</feature>
<accession>A0A0B4H0X6</accession>
<keyword evidence="5" id="KW-1185">Reference proteome</keyword>
<evidence type="ECO:0000256" key="2">
    <source>
        <dbReference type="SAM" id="Phobius"/>
    </source>
</evidence>
<sequence>MAAFTLLVQLLLSIAVLGDAAHANGLSTSDHSVSHTSLLPLISSLPASETTYDVVPRRILGNEYIQIRDAAGSLTTPALLPRHTSMRMAGTAANARFNPQSERKDSYGGICLVVIAVGVAASVVVLVVASVAVFCIRCKRCTANVLSAVEEQKWPKSTMVYEAYPPWLLQIPKQPEQPQVPVLQRGQSWASTSTMANSQNDAVSPMDPQTWDGAQNACQVSPTTTYMSPLGYPTMQGHQGAPQWQPPAELPTTPDPGNTPLPSYPATMADAHLPPRFSWTGEEEASYRPSSWMKR</sequence>
<protein>
    <submittedName>
        <fullName evidence="4">Uncharacterized protein</fullName>
    </submittedName>
</protein>
<dbReference type="Proteomes" id="UP000031192">
    <property type="component" value="Unassembled WGS sequence"/>
</dbReference>
<organism evidence="4 5">
    <name type="scientific">Metarhizium guizhouense (strain ARSEF 977)</name>
    <dbReference type="NCBI Taxonomy" id="1276136"/>
    <lineage>
        <taxon>Eukaryota</taxon>
        <taxon>Fungi</taxon>
        <taxon>Dikarya</taxon>
        <taxon>Ascomycota</taxon>
        <taxon>Pezizomycotina</taxon>
        <taxon>Sordariomycetes</taxon>
        <taxon>Hypocreomycetidae</taxon>
        <taxon>Hypocreales</taxon>
        <taxon>Clavicipitaceae</taxon>
        <taxon>Metarhizium</taxon>
    </lineage>
</organism>
<feature type="chain" id="PRO_5002105183" evidence="3">
    <location>
        <begin position="21"/>
        <end position="295"/>
    </location>
</feature>
<evidence type="ECO:0000313" key="4">
    <source>
        <dbReference type="EMBL" id="KID85632.1"/>
    </source>
</evidence>
<keyword evidence="2" id="KW-0472">Membrane</keyword>
<keyword evidence="3" id="KW-0732">Signal</keyword>
<evidence type="ECO:0000256" key="3">
    <source>
        <dbReference type="SAM" id="SignalP"/>
    </source>
</evidence>
<comment type="caution">
    <text evidence="4">The sequence shown here is derived from an EMBL/GenBank/DDBJ whole genome shotgun (WGS) entry which is preliminary data.</text>
</comment>
<reference evidence="4 5" key="1">
    <citation type="journal article" date="2014" name="Proc. Natl. Acad. Sci. U.S.A.">
        <title>Trajectory and genomic determinants of fungal-pathogen speciation and host adaptation.</title>
        <authorList>
            <person name="Hu X."/>
            <person name="Xiao G."/>
            <person name="Zheng P."/>
            <person name="Shang Y."/>
            <person name="Su Y."/>
            <person name="Zhang X."/>
            <person name="Liu X."/>
            <person name="Zhan S."/>
            <person name="St Leger R.J."/>
            <person name="Wang C."/>
        </authorList>
    </citation>
    <scope>NUCLEOTIDE SEQUENCE [LARGE SCALE GENOMIC DNA]</scope>
    <source>
        <strain evidence="4 5">ARSEF 977</strain>
    </source>
</reference>
<evidence type="ECO:0000256" key="1">
    <source>
        <dbReference type="SAM" id="MobiDB-lite"/>
    </source>
</evidence>
<feature type="compositionally biased region" description="Pro residues" evidence="1">
    <location>
        <begin position="244"/>
        <end position="263"/>
    </location>
</feature>
<keyword evidence="2" id="KW-0812">Transmembrane</keyword>
<evidence type="ECO:0000313" key="5">
    <source>
        <dbReference type="Proteomes" id="UP000031192"/>
    </source>
</evidence>
<dbReference type="AlphaFoldDB" id="A0A0B4H0X6"/>
<dbReference type="OrthoDB" id="4940775at2759"/>
<dbReference type="HOGENOM" id="CLU_083078_0_0_1"/>
<keyword evidence="2" id="KW-1133">Transmembrane helix</keyword>
<name>A0A0B4H0X6_METGA</name>
<feature type="region of interest" description="Disordered" evidence="1">
    <location>
        <begin position="236"/>
        <end position="269"/>
    </location>
</feature>
<proteinExistence type="predicted"/>
<feature type="signal peptide" evidence="3">
    <location>
        <begin position="1"/>
        <end position="20"/>
    </location>
</feature>
<gene>
    <name evidence="4" type="ORF">MGU_07169</name>
</gene>